<dbReference type="AlphaFoldDB" id="B4CZI8"/>
<proteinExistence type="predicted"/>
<dbReference type="Proteomes" id="UP000005824">
    <property type="component" value="Unassembled WGS sequence"/>
</dbReference>
<dbReference type="STRING" id="497964.CfE428DRAFT_2076"/>
<dbReference type="PANTHER" id="PTHR43737:SF1">
    <property type="entry name" value="DUF1501 DOMAIN-CONTAINING PROTEIN"/>
    <property type="match status" value="1"/>
</dbReference>
<gene>
    <name evidence="1" type="ORF">CfE428DRAFT_2076</name>
</gene>
<dbReference type="EMBL" id="ABVL01000005">
    <property type="protein sequence ID" value="EDY20152.1"/>
    <property type="molecule type" value="Genomic_DNA"/>
</dbReference>
<comment type="caution">
    <text evidence="1">The sequence shown here is derived from an EMBL/GenBank/DDBJ whole genome shotgun (WGS) entry which is preliminary data.</text>
</comment>
<dbReference type="SUPFAM" id="SSF53649">
    <property type="entry name" value="Alkaline phosphatase-like"/>
    <property type="match status" value="1"/>
</dbReference>
<dbReference type="InterPro" id="IPR006311">
    <property type="entry name" value="TAT_signal"/>
</dbReference>
<protein>
    <recommendedName>
        <fullName evidence="3">DUF1501 domain-containing protein</fullName>
    </recommendedName>
</protein>
<dbReference type="PROSITE" id="PS51318">
    <property type="entry name" value="TAT"/>
    <property type="match status" value="1"/>
</dbReference>
<reference evidence="1 2" key="1">
    <citation type="journal article" date="2011" name="J. Bacteriol.">
        <title>Genome sequence of Chthoniobacter flavus Ellin428, an aerobic heterotrophic soil bacterium.</title>
        <authorList>
            <person name="Kant R."/>
            <person name="van Passel M.W."/>
            <person name="Palva A."/>
            <person name="Lucas S."/>
            <person name="Lapidus A."/>
            <person name="Glavina Del Rio T."/>
            <person name="Dalin E."/>
            <person name="Tice H."/>
            <person name="Bruce D."/>
            <person name="Goodwin L."/>
            <person name="Pitluck S."/>
            <person name="Larimer F.W."/>
            <person name="Land M.L."/>
            <person name="Hauser L."/>
            <person name="Sangwan P."/>
            <person name="de Vos W.M."/>
            <person name="Janssen P.H."/>
            <person name="Smidt H."/>
        </authorList>
    </citation>
    <scope>NUCLEOTIDE SEQUENCE [LARGE SCALE GENOMIC DNA]</scope>
    <source>
        <strain evidence="1 2">Ellin428</strain>
    </source>
</reference>
<dbReference type="eggNOG" id="COG4102">
    <property type="taxonomic scope" value="Bacteria"/>
</dbReference>
<evidence type="ECO:0000313" key="1">
    <source>
        <dbReference type="EMBL" id="EDY20152.1"/>
    </source>
</evidence>
<name>B4CZI8_9BACT</name>
<dbReference type="InParanoid" id="B4CZI8"/>
<dbReference type="RefSeq" id="WP_006979401.1">
    <property type="nucleotide sequence ID" value="NZ_ABVL01000005.1"/>
</dbReference>
<dbReference type="InterPro" id="IPR017850">
    <property type="entry name" value="Alkaline_phosphatase_core_sf"/>
</dbReference>
<dbReference type="Pfam" id="PF07394">
    <property type="entry name" value="DUF1501"/>
    <property type="match status" value="1"/>
</dbReference>
<sequence precursor="true">MKPSDLSGLPLTRRQMLKAGGMGLAGLGWNPLAALSALAPPVTRIGPGKAKSVILIFNGGAPSHIDLWDPKPDATAEVRGIFSPIKTDVPGIHISELLPNMAKRMRKVALVRSVHHEHTSHNSGMYWATAGRPYRIDSTLINPSRTDLPGVGTLVGWLAQRDGFSRGVPPYVITPFPHCDSSAYITPGQFGGCLGARFDPFVLNADPNAKDFKVRNLALDSSLSADRLEDRLGLLHELGEHSAPLVSPQMAELDIFTQQAASILQSGKAAEAFDLSKEPDSVRERYGRHSWGQSHLLARRLVEAGTRFVTTVNGPSIRWDTHKDNFNTLKGKLVPPMEQAFAALLDDLDERGLLDTTLLVWMGEFGRTPKINVDAGRDHWPGCYTVLLAGGGIRGGQVVGASDSIGAYPKDRPTTPAEIHATMYAALGYDVHSISYQSSDGRPIALTEGAPINELF</sequence>
<evidence type="ECO:0008006" key="3">
    <source>
        <dbReference type="Google" id="ProtNLM"/>
    </source>
</evidence>
<dbReference type="InterPro" id="IPR010869">
    <property type="entry name" value="DUF1501"/>
</dbReference>
<accession>B4CZI8</accession>
<keyword evidence="2" id="KW-1185">Reference proteome</keyword>
<evidence type="ECO:0000313" key="2">
    <source>
        <dbReference type="Proteomes" id="UP000005824"/>
    </source>
</evidence>
<organism evidence="1 2">
    <name type="scientific">Chthoniobacter flavus Ellin428</name>
    <dbReference type="NCBI Taxonomy" id="497964"/>
    <lineage>
        <taxon>Bacteria</taxon>
        <taxon>Pseudomonadati</taxon>
        <taxon>Verrucomicrobiota</taxon>
        <taxon>Spartobacteria</taxon>
        <taxon>Chthoniobacterales</taxon>
        <taxon>Chthoniobacteraceae</taxon>
        <taxon>Chthoniobacter</taxon>
    </lineage>
</organism>
<dbReference type="PANTHER" id="PTHR43737">
    <property type="entry name" value="BLL7424 PROTEIN"/>
    <property type="match status" value="1"/>
</dbReference>